<dbReference type="GO" id="GO:0046872">
    <property type="term" value="F:metal ion binding"/>
    <property type="evidence" value="ECO:0007669"/>
    <property type="project" value="InterPro"/>
</dbReference>
<dbReference type="Gene3D" id="2.60.40.380">
    <property type="entry name" value="Purple acid phosphatase-like, N-terminal"/>
    <property type="match status" value="1"/>
</dbReference>
<dbReference type="STRING" id="1798481.A2678_01035"/>
<gene>
    <name evidence="2" type="ORF">A2678_01035</name>
</gene>
<feature type="domain" description="Fibronectin type-III" evidence="1">
    <location>
        <begin position="651"/>
        <end position="746"/>
    </location>
</feature>
<dbReference type="SUPFAM" id="SSF49363">
    <property type="entry name" value="Purple acid phosphatase, N-terminal domain"/>
    <property type="match status" value="1"/>
</dbReference>
<accession>A0A1F6CIE5</accession>
<dbReference type="EMBL" id="MFKU01000005">
    <property type="protein sequence ID" value="OGG49034.1"/>
    <property type="molecule type" value="Genomic_DNA"/>
</dbReference>
<dbReference type="PROSITE" id="PS50853">
    <property type="entry name" value="FN3"/>
    <property type="match status" value="1"/>
</dbReference>
<dbReference type="InterPro" id="IPR003961">
    <property type="entry name" value="FN3_dom"/>
</dbReference>
<dbReference type="Pfam" id="PF13620">
    <property type="entry name" value="CarboxypepD_reg"/>
    <property type="match status" value="1"/>
</dbReference>
<dbReference type="Gene3D" id="2.60.40.10">
    <property type="entry name" value="Immunoglobulins"/>
    <property type="match status" value="1"/>
</dbReference>
<dbReference type="Pfam" id="PF16656">
    <property type="entry name" value="Pur_ac_phosph_N"/>
    <property type="match status" value="1"/>
</dbReference>
<comment type="caution">
    <text evidence="2">The sequence shown here is derived from an EMBL/GenBank/DDBJ whole genome shotgun (WGS) entry which is preliminary data.</text>
</comment>
<dbReference type="SUPFAM" id="SSF49478">
    <property type="entry name" value="Cna protein B-type domain"/>
    <property type="match status" value="1"/>
</dbReference>
<reference evidence="2 3" key="1">
    <citation type="journal article" date="2016" name="Nat. Commun.">
        <title>Thousands of microbial genomes shed light on interconnected biogeochemical processes in an aquifer system.</title>
        <authorList>
            <person name="Anantharaman K."/>
            <person name="Brown C.T."/>
            <person name="Hug L.A."/>
            <person name="Sharon I."/>
            <person name="Castelle C.J."/>
            <person name="Probst A.J."/>
            <person name="Thomas B.C."/>
            <person name="Singh A."/>
            <person name="Wilkins M.J."/>
            <person name="Karaoz U."/>
            <person name="Brodie E.L."/>
            <person name="Williams K.H."/>
            <person name="Hubbard S.S."/>
            <person name="Banfield J.F."/>
        </authorList>
    </citation>
    <scope>NUCLEOTIDE SEQUENCE [LARGE SCALE GENOMIC DNA]</scope>
</reference>
<dbReference type="PANTHER" id="PTHR41775">
    <property type="entry name" value="SECRETED PROTEIN-RELATED"/>
    <property type="match status" value="1"/>
</dbReference>
<evidence type="ECO:0000259" key="1">
    <source>
        <dbReference type="PROSITE" id="PS50853"/>
    </source>
</evidence>
<dbReference type="AlphaFoldDB" id="A0A1F6CIE5"/>
<sequence length="1034" mass="110630">MSNGTKLVIILGAAIILSPVITSALTSAPVISIIPTTVGTAKVAVLLYDFTDSPVDGTGNPRRTFTVEQATNAIFSGEVSNFYREISYGKVTLTGLVYPWERLPRNAVVSGVCEYPSPAEIQSSITAKQIDIAQYDRVIIIAQQGTTDQTNDCFFYHQSGVQGTSPHESALPLSSGGQNYSIQTAFTQSLGYSLEHELGHTFGTATVALNPAHASILDCPPGIVASNSGCSIRENANNFDFLSSPGYLWGMHSNAFFKETFGWLDRDSLLNITQSGTYQISPLEIMPAQASTGKVAAKITLPGQSVPTYYIEYRQPIGVDSRLAYPGESYPEYPWTDWRGNIRDPRANLDGIFIYQKYTNPDGSIAYPQLDMSPGYDVSSSRDGVDRDQVALTQTHDGVRVFYDPIHRVTVGPITSVATDKITFQVALNSAPPAATAPHVITGAPDVIDTSYFMHEGATASDVNGDLASFRWGIVNCSTTCPSITVNEAGVLSGSYAVIPPPFISVPGPGTFTLVLTVWDSTNMVTTASVAERSANSDSAPPTINAVGVNPSLEWLDVTGVPIFVSATSTDTNGISKMRITVSGTDTDCVFNPPYRQTESCNSPSIVYPTEGAHFYNILAYDGSLQKNVARFPIPPGLAHFNVVRFLDIPRISNVSYAVLSPSSVTVSWNTNQVANTQVEYGRDSTYGSSALMTPNPTLVLNHSIAINNLKPNITYHYRAQSTDYKGNEIVSNDNSFIISTTSIRAQAPVVTYDSDHQPIGYSGVIENLGPAITKSFTARFCMDKTADYCIYGDDRGLPPGFYTALVDPMTAGESRTITVPSNRFISVSPGAHTLVFCPDARADILPNDPALCVSTPFVAGPDSTLATLSGTIKYSGPSSKGISGATVRLINPSDSTLVASATTDVLGYYSMTNIPAGTYAASATYAGASDSIDILDAVAVLFLAVGKEVSTVPQPQFQDFINYACDTSDDDTVDINDAIHVLKYTVGNMGEIADTTKWRLTSLSPDSLTFDSASQTLNFSSTLVGDCNGSWPN</sequence>
<dbReference type="PANTHER" id="PTHR41775:SF1">
    <property type="entry name" value="PEPTIDASE M6-LIKE DOMAIN-CONTAINING PROTEIN"/>
    <property type="match status" value="1"/>
</dbReference>
<name>A0A1F6CIE5_9BACT</name>
<proteinExistence type="predicted"/>
<evidence type="ECO:0000313" key="3">
    <source>
        <dbReference type="Proteomes" id="UP000178815"/>
    </source>
</evidence>
<organism evidence="2 3">
    <name type="scientific">Candidatus Kaiserbacteria bacterium RIFCSPHIGHO2_01_FULL_53_31</name>
    <dbReference type="NCBI Taxonomy" id="1798481"/>
    <lineage>
        <taxon>Bacteria</taxon>
        <taxon>Candidatus Kaiseribacteriota</taxon>
    </lineage>
</organism>
<dbReference type="InterPro" id="IPR015914">
    <property type="entry name" value="PAPs_N"/>
</dbReference>
<dbReference type="InterPro" id="IPR008963">
    <property type="entry name" value="Purple_acid_Pase-like_N"/>
</dbReference>
<dbReference type="GO" id="GO:0003993">
    <property type="term" value="F:acid phosphatase activity"/>
    <property type="evidence" value="ECO:0007669"/>
    <property type="project" value="InterPro"/>
</dbReference>
<evidence type="ECO:0000313" key="2">
    <source>
        <dbReference type="EMBL" id="OGG49034.1"/>
    </source>
</evidence>
<dbReference type="InterPro" id="IPR013783">
    <property type="entry name" value="Ig-like_fold"/>
</dbReference>
<dbReference type="Proteomes" id="UP000178815">
    <property type="component" value="Unassembled WGS sequence"/>
</dbReference>
<protein>
    <recommendedName>
        <fullName evidence="1">Fibronectin type-III domain-containing protein</fullName>
    </recommendedName>
</protein>